<dbReference type="PANTHER" id="PTHR21716">
    <property type="entry name" value="TRANSMEMBRANE PROTEIN"/>
    <property type="match status" value="1"/>
</dbReference>
<name>A0A177INM8_9CORY</name>
<dbReference type="PANTHER" id="PTHR21716:SF53">
    <property type="entry name" value="PERMEASE PERM-RELATED"/>
    <property type="match status" value="1"/>
</dbReference>
<evidence type="ECO:0000313" key="9">
    <source>
        <dbReference type="EMBL" id="NME88895.1"/>
    </source>
</evidence>
<comment type="similarity">
    <text evidence="2">Belongs to the autoinducer-2 exporter (AI-2E) (TC 2.A.86) family.</text>
</comment>
<dbReference type="STRING" id="1705.CA21670_11265"/>
<feature type="transmembrane region" description="Helical" evidence="8">
    <location>
        <begin position="336"/>
        <end position="369"/>
    </location>
</feature>
<gene>
    <name evidence="10" type="ORF">AYJ05_06425</name>
    <name evidence="9" type="ORF">HF853_04230</name>
</gene>
<feature type="transmembrane region" description="Helical" evidence="8">
    <location>
        <begin position="266"/>
        <end position="286"/>
    </location>
</feature>
<dbReference type="EMBL" id="LSTQ01000008">
    <property type="protein sequence ID" value="OAH30374.1"/>
    <property type="molecule type" value="Genomic_DNA"/>
</dbReference>
<dbReference type="Proteomes" id="UP000544551">
    <property type="component" value="Unassembled WGS sequence"/>
</dbReference>
<keyword evidence="7 8" id="KW-0472">Membrane</keyword>
<dbReference type="GO" id="GO:0005886">
    <property type="term" value="C:plasma membrane"/>
    <property type="evidence" value="ECO:0007669"/>
    <property type="project" value="UniProtKB-SubCell"/>
</dbReference>
<dbReference type="GO" id="GO:0055085">
    <property type="term" value="P:transmembrane transport"/>
    <property type="evidence" value="ECO:0007669"/>
    <property type="project" value="TreeGrafter"/>
</dbReference>
<evidence type="ECO:0000256" key="7">
    <source>
        <dbReference type="ARBA" id="ARBA00023136"/>
    </source>
</evidence>
<organism evidence="10 11">
    <name type="scientific">Corynebacterium stationis</name>
    <dbReference type="NCBI Taxonomy" id="1705"/>
    <lineage>
        <taxon>Bacteria</taxon>
        <taxon>Bacillati</taxon>
        <taxon>Actinomycetota</taxon>
        <taxon>Actinomycetes</taxon>
        <taxon>Mycobacteriales</taxon>
        <taxon>Corynebacteriaceae</taxon>
        <taxon>Corynebacterium</taxon>
    </lineage>
</organism>
<accession>A0A177INM8</accession>
<evidence type="ECO:0000256" key="1">
    <source>
        <dbReference type="ARBA" id="ARBA00004651"/>
    </source>
</evidence>
<reference evidence="11" key="1">
    <citation type="submission" date="2016-02" db="EMBL/GenBank/DDBJ databases">
        <authorList>
            <person name="Kaur G."/>
            <person name="Nair G.R."/>
            <person name="Mayilraj S."/>
        </authorList>
    </citation>
    <scope>NUCLEOTIDE SEQUENCE [LARGE SCALE GENOMIC DNA]</scope>
    <source>
        <strain evidence="11">GA-15</strain>
    </source>
</reference>
<evidence type="ECO:0000313" key="12">
    <source>
        <dbReference type="Proteomes" id="UP000544551"/>
    </source>
</evidence>
<dbReference type="EMBL" id="JABAFZ010000003">
    <property type="protein sequence ID" value="NME88895.1"/>
    <property type="molecule type" value="Genomic_DNA"/>
</dbReference>
<evidence type="ECO:0000256" key="6">
    <source>
        <dbReference type="ARBA" id="ARBA00022989"/>
    </source>
</evidence>
<dbReference type="Pfam" id="PF01594">
    <property type="entry name" value="AI-2E_transport"/>
    <property type="match status" value="1"/>
</dbReference>
<dbReference type="AlphaFoldDB" id="A0A177INM8"/>
<reference evidence="10" key="2">
    <citation type="submission" date="2016-02" db="EMBL/GenBank/DDBJ databases">
        <authorList>
            <person name="Wen L."/>
            <person name="He K."/>
            <person name="Yang H."/>
        </authorList>
    </citation>
    <scope>NUCLEOTIDE SEQUENCE [LARGE SCALE GENOMIC DNA]</scope>
    <source>
        <strain evidence="10">GA-15</strain>
    </source>
</reference>
<evidence type="ECO:0000313" key="10">
    <source>
        <dbReference type="EMBL" id="OAH30374.1"/>
    </source>
</evidence>
<dbReference type="InterPro" id="IPR002549">
    <property type="entry name" value="AI-2E-like"/>
</dbReference>
<feature type="transmembrane region" description="Helical" evidence="8">
    <location>
        <begin position="175"/>
        <end position="204"/>
    </location>
</feature>
<evidence type="ECO:0000256" key="8">
    <source>
        <dbReference type="SAM" id="Phobius"/>
    </source>
</evidence>
<dbReference type="Proteomes" id="UP000076947">
    <property type="component" value="Unassembled WGS sequence"/>
</dbReference>
<protein>
    <submittedName>
        <fullName evidence="9">AI-2E family transporter</fullName>
    </submittedName>
</protein>
<comment type="subcellular location">
    <subcellularLocation>
        <location evidence="1">Cell membrane</location>
        <topology evidence="1">Multi-pass membrane protein</topology>
    </subcellularLocation>
</comment>
<keyword evidence="11" id="KW-1185">Reference proteome</keyword>
<keyword evidence="4" id="KW-1003">Cell membrane</keyword>
<feature type="transmembrane region" description="Helical" evidence="8">
    <location>
        <begin position="293"/>
        <end position="316"/>
    </location>
</feature>
<evidence type="ECO:0000256" key="2">
    <source>
        <dbReference type="ARBA" id="ARBA00009773"/>
    </source>
</evidence>
<feature type="transmembrane region" description="Helical" evidence="8">
    <location>
        <begin position="95"/>
        <end position="116"/>
    </location>
</feature>
<evidence type="ECO:0000256" key="5">
    <source>
        <dbReference type="ARBA" id="ARBA00022692"/>
    </source>
</evidence>
<comment type="caution">
    <text evidence="10">The sequence shown here is derived from an EMBL/GenBank/DDBJ whole genome shotgun (WGS) entry which is preliminary data.</text>
</comment>
<dbReference type="OrthoDB" id="9784366at2"/>
<feature type="transmembrane region" description="Helical" evidence="8">
    <location>
        <begin position="45"/>
        <end position="63"/>
    </location>
</feature>
<evidence type="ECO:0000256" key="3">
    <source>
        <dbReference type="ARBA" id="ARBA00022448"/>
    </source>
</evidence>
<proteinExistence type="inferred from homology"/>
<keyword evidence="3" id="KW-0813">Transport</keyword>
<feature type="transmembrane region" description="Helical" evidence="8">
    <location>
        <begin position="237"/>
        <end position="260"/>
    </location>
</feature>
<dbReference type="RefSeq" id="WP_066838561.1">
    <property type="nucleotide sequence ID" value="NZ_CAJUDP010000008.1"/>
</dbReference>
<keyword evidence="6 8" id="KW-1133">Transmembrane helix</keyword>
<feature type="transmembrane region" description="Helical" evidence="8">
    <location>
        <begin position="69"/>
        <end position="88"/>
    </location>
</feature>
<reference evidence="9 12" key="3">
    <citation type="submission" date="2020-04" db="EMBL/GenBank/DDBJ databases">
        <authorList>
            <person name="Hitch T.C.A."/>
            <person name="Wylensek D."/>
            <person name="Clavel T."/>
        </authorList>
    </citation>
    <scope>NUCLEOTIDE SEQUENCE [LARGE SCALE GENOMIC DNA]</scope>
    <source>
        <strain evidence="9 12">BL-383-APC-3D</strain>
    </source>
</reference>
<keyword evidence="5 8" id="KW-0812">Transmembrane</keyword>
<evidence type="ECO:0000256" key="4">
    <source>
        <dbReference type="ARBA" id="ARBA00022475"/>
    </source>
</evidence>
<sequence length="416" mass="43950">MTENQEQEIVAKDQDNIGQDLSTEIPAVDNKTSVMVSDGRALTSFSWRFIVIVAALALAGFVLKFVWVGLLPVILAILLSSVLAPVTAKLRSWKFPAALASISTLLGLLLIIGGTFTAMGPVVSRQGSQLWDQAEEGINQLIGMVNDMPFNIDAKQVDQLIDDAMSFIQGQMSSIASGVISGASAASSVLVTVAVMFIISFFILKDGDKFLPWVRKYSGASIGWHATEVLTRVWKTLAGFIQAQAAVSFVDALFIGLGLWALGVPLAFVLAVVTFFAGFIPIIGAVTAGALAVVIALVSNGLINALLVLALILLVQQIEGNVLQPILQSKAMGLHAAIVLLSVTVGSTLAGIIGAFLAVPVAATIATVLRYHAEMISLRAKEITPEDIDIRTGAVGDDPEDSPRAQVRKLYEALSA</sequence>
<evidence type="ECO:0000313" key="11">
    <source>
        <dbReference type="Proteomes" id="UP000076947"/>
    </source>
</evidence>